<protein>
    <submittedName>
        <fullName evidence="2">Uncharacterized protein</fullName>
    </submittedName>
</protein>
<dbReference type="EMBL" id="WOXT01000001">
    <property type="protein sequence ID" value="MUV12967.1"/>
    <property type="molecule type" value="Genomic_DNA"/>
</dbReference>
<feature type="transmembrane region" description="Helical" evidence="1">
    <location>
        <begin position="12"/>
        <end position="32"/>
    </location>
</feature>
<comment type="caution">
    <text evidence="2">The sequence shown here is derived from an EMBL/GenBank/DDBJ whole genome shotgun (WGS) entry which is preliminary data.</text>
</comment>
<reference evidence="2 3" key="1">
    <citation type="submission" date="2019-12" db="EMBL/GenBank/DDBJ databases">
        <authorList>
            <person name="Xu J."/>
        </authorList>
    </citation>
    <scope>NUCLEOTIDE SEQUENCE [LARGE SCALE GENOMIC DNA]</scope>
    <source>
        <strain evidence="2 3">HX-5-24</strain>
    </source>
</reference>
<evidence type="ECO:0000313" key="3">
    <source>
        <dbReference type="Proteomes" id="UP000479692"/>
    </source>
</evidence>
<organism evidence="2 3">
    <name type="scientific">Noviluteimonas gilva</name>
    <dbReference type="NCBI Taxonomy" id="2682097"/>
    <lineage>
        <taxon>Bacteria</taxon>
        <taxon>Pseudomonadati</taxon>
        <taxon>Pseudomonadota</taxon>
        <taxon>Gammaproteobacteria</taxon>
        <taxon>Lysobacterales</taxon>
        <taxon>Lysobacteraceae</taxon>
        <taxon>Noviluteimonas</taxon>
    </lineage>
</organism>
<keyword evidence="1" id="KW-0472">Membrane</keyword>
<keyword evidence="3" id="KW-1185">Reference proteome</keyword>
<gene>
    <name evidence="2" type="ORF">GN331_01960</name>
</gene>
<dbReference type="RefSeq" id="WP_156639851.1">
    <property type="nucleotide sequence ID" value="NZ_WOXT01000001.1"/>
</dbReference>
<sequence>MTLGEYKHPPKPDVRVGIGLLIIGVVMAGWGFWQMAEFMQANGASAPFRGRVVLHAMFAVLGVVSFLRGVRTLLSRR</sequence>
<proteinExistence type="predicted"/>
<evidence type="ECO:0000313" key="2">
    <source>
        <dbReference type="EMBL" id="MUV12967.1"/>
    </source>
</evidence>
<keyword evidence="1" id="KW-1133">Transmembrane helix</keyword>
<name>A0A7C9MKP5_9GAMM</name>
<feature type="transmembrane region" description="Helical" evidence="1">
    <location>
        <begin position="52"/>
        <end position="70"/>
    </location>
</feature>
<dbReference type="AlphaFoldDB" id="A0A7C9MKP5"/>
<accession>A0A7C9MKP5</accession>
<evidence type="ECO:0000256" key="1">
    <source>
        <dbReference type="SAM" id="Phobius"/>
    </source>
</evidence>
<keyword evidence="1" id="KW-0812">Transmembrane</keyword>
<dbReference type="Proteomes" id="UP000479692">
    <property type="component" value="Unassembled WGS sequence"/>
</dbReference>